<gene>
    <name evidence="1" type="ORF">H010_03202</name>
</gene>
<dbReference type="AlphaFoldDB" id="A0A9X4NQV6"/>
<protein>
    <submittedName>
        <fullName evidence="1">Uncharacterized protein</fullName>
    </submittedName>
</protein>
<name>A0A9X4NQV6_9BURK</name>
<proteinExistence type="predicted"/>
<comment type="caution">
    <text evidence="1">The sequence shown here is derived from an EMBL/GenBank/DDBJ whole genome shotgun (WGS) entry which is preliminary data.</text>
</comment>
<dbReference type="EMBL" id="AOGK01000002">
    <property type="protein sequence ID" value="MDG5974241.1"/>
    <property type="molecule type" value="Genomic_DNA"/>
</dbReference>
<keyword evidence="2" id="KW-1185">Reference proteome</keyword>
<evidence type="ECO:0000313" key="2">
    <source>
        <dbReference type="Proteomes" id="UP001152876"/>
    </source>
</evidence>
<accession>A0A9X4NQV6</accession>
<sequence>MAAEVDLWNRRETEDLLAALEQRQSVGMFEFASSDDRERSFVMAPHTNCVLVLASDTARLALAERLRRSLHGEWDSCLMVYMNAAPTSGAAGTTRSRLM</sequence>
<dbReference type="RefSeq" id="WP_068170207.1">
    <property type="nucleotide sequence ID" value="NZ_AOGK01000002.1"/>
</dbReference>
<organism evidence="1 2">
    <name type="scientific">Hydrogenophaga taeniospiralis CCUG 15921</name>
    <dbReference type="NCBI Taxonomy" id="1281780"/>
    <lineage>
        <taxon>Bacteria</taxon>
        <taxon>Pseudomonadati</taxon>
        <taxon>Pseudomonadota</taxon>
        <taxon>Betaproteobacteria</taxon>
        <taxon>Burkholderiales</taxon>
        <taxon>Comamonadaceae</taxon>
        <taxon>Hydrogenophaga</taxon>
    </lineage>
</organism>
<evidence type="ECO:0000313" key="1">
    <source>
        <dbReference type="EMBL" id="MDG5974241.1"/>
    </source>
</evidence>
<dbReference type="Proteomes" id="UP001152876">
    <property type="component" value="Unassembled WGS sequence"/>
</dbReference>
<reference evidence="1" key="1">
    <citation type="submission" date="2013-01" db="EMBL/GenBank/DDBJ databases">
        <title>Genome draft of Hydrogenophaga taeniospiralis 2K1.</title>
        <authorList>
            <person name="Gomila M."/>
            <person name="Lalucat J."/>
        </authorList>
    </citation>
    <scope>NUCLEOTIDE SEQUENCE</scope>
    <source>
        <strain evidence="1">CCUG 15921</strain>
    </source>
</reference>